<keyword evidence="3" id="KW-0547">Nucleotide-binding</keyword>
<dbReference type="SUPFAM" id="SSF52540">
    <property type="entry name" value="P-loop containing nucleoside triphosphate hydrolases"/>
    <property type="match status" value="1"/>
</dbReference>
<dbReference type="Proteomes" id="UP001295463">
    <property type="component" value="Chromosome"/>
</dbReference>
<dbReference type="InterPro" id="IPR015860">
    <property type="entry name" value="ABC_transpr_TagH-like"/>
</dbReference>
<dbReference type="Pfam" id="PF00005">
    <property type="entry name" value="ABC_tran"/>
    <property type="match status" value="1"/>
</dbReference>
<dbReference type="SMART" id="SM00382">
    <property type="entry name" value="AAA"/>
    <property type="match status" value="1"/>
</dbReference>
<evidence type="ECO:0000313" key="6">
    <source>
        <dbReference type="EMBL" id="CAH2031356.1"/>
    </source>
</evidence>
<name>A0ABM9D9T7_9BACT</name>
<dbReference type="CDD" id="cd03220">
    <property type="entry name" value="ABC_KpsT_Wzt"/>
    <property type="match status" value="1"/>
</dbReference>
<evidence type="ECO:0000313" key="7">
    <source>
        <dbReference type="Proteomes" id="UP001295463"/>
    </source>
</evidence>
<dbReference type="Gene3D" id="3.40.50.300">
    <property type="entry name" value="P-loop containing nucleotide triphosphate hydrolases"/>
    <property type="match status" value="1"/>
</dbReference>
<sequence length="438" mass="47597">MSRTAIKAENLSKKYTIAASSSRHDTLADQLADRVRGIFRRDGGGRKPSAFWAVKDVSFEIGQGEVVGIVGHNGAGKSTLLKLLARITPPTAGRAVINGRVGSLLEVGTGFHPELSGRENIYLNGAVIGMKREEIRRRFDAIVEFSEVGRFLDMPVKRYSSGMYVRLAFAVAAHLEPEILLVDEVLAVGDMAFQKKCLGRIGSVARGGQTVIFISHNMTAVNSLCERVLWVSGGSVVDDGPARLVVGRYLAASTGAGQLNEEVWERPEEGPGCDAVRLRRLRLRRRDGNSGEPLTMESPFLLDIEFWNLVPDSCLHVTVHLVTAEGIVAFSTGCGTSQPLPAGLYRSTGHFPGDLLNSGIHRFTVIVVKDSSTVLFKYESQVPITILDLRQREGSCYGREPGVVQPRLHWVTRLLELPADAACLPESACCSALEEASC</sequence>
<evidence type="ECO:0000256" key="4">
    <source>
        <dbReference type="ARBA" id="ARBA00022840"/>
    </source>
</evidence>
<evidence type="ECO:0000256" key="2">
    <source>
        <dbReference type="ARBA" id="ARBA00022448"/>
    </source>
</evidence>
<keyword evidence="2" id="KW-0813">Transport</keyword>
<reference evidence="6 7" key="1">
    <citation type="submission" date="2022-03" db="EMBL/GenBank/DDBJ databases">
        <authorList>
            <person name="Koch H."/>
        </authorList>
    </citation>
    <scope>NUCLEOTIDE SEQUENCE [LARGE SCALE GENOMIC DNA]</scope>
    <source>
        <strain evidence="6 7">G1</strain>
    </source>
</reference>
<dbReference type="RefSeq" id="WP_305732185.1">
    <property type="nucleotide sequence ID" value="NZ_OW150024.1"/>
</dbReference>
<accession>A0ABM9D9T7</accession>
<keyword evidence="4" id="KW-0067">ATP-binding</keyword>
<dbReference type="InterPro" id="IPR050683">
    <property type="entry name" value="Bact_Polysacc_Export_ATP-bd"/>
</dbReference>
<proteinExistence type="inferred from homology"/>
<protein>
    <submittedName>
        <fullName evidence="6">ABC transporter related protein</fullName>
    </submittedName>
</protein>
<dbReference type="PROSITE" id="PS50893">
    <property type="entry name" value="ABC_TRANSPORTER_2"/>
    <property type="match status" value="1"/>
</dbReference>
<feature type="domain" description="ABC transporter" evidence="5">
    <location>
        <begin position="33"/>
        <end position="258"/>
    </location>
</feature>
<gene>
    <name evidence="6" type="ORF">GEAMG1_1526</name>
</gene>
<dbReference type="InterPro" id="IPR003439">
    <property type="entry name" value="ABC_transporter-like_ATP-bd"/>
</dbReference>
<comment type="similarity">
    <text evidence="1">Belongs to the ABC transporter superfamily.</text>
</comment>
<evidence type="ECO:0000259" key="5">
    <source>
        <dbReference type="PROSITE" id="PS50893"/>
    </source>
</evidence>
<dbReference type="PANTHER" id="PTHR46743:SF2">
    <property type="entry name" value="TEICHOIC ACIDS EXPORT ATP-BINDING PROTEIN TAGH"/>
    <property type="match status" value="1"/>
</dbReference>
<keyword evidence="7" id="KW-1185">Reference proteome</keyword>
<dbReference type="PANTHER" id="PTHR46743">
    <property type="entry name" value="TEICHOIC ACIDS EXPORT ATP-BINDING PROTEIN TAGH"/>
    <property type="match status" value="1"/>
</dbReference>
<evidence type="ECO:0000256" key="3">
    <source>
        <dbReference type="ARBA" id="ARBA00022741"/>
    </source>
</evidence>
<organism evidence="6 7">
    <name type="scientific">Trichlorobacter ammonificans</name>
    <dbReference type="NCBI Taxonomy" id="2916410"/>
    <lineage>
        <taxon>Bacteria</taxon>
        <taxon>Pseudomonadati</taxon>
        <taxon>Thermodesulfobacteriota</taxon>
        <taxon>Desulfuromonadia</taxon>
        <taxon>Geobacterales</taxon>
        <taxon>Geobacteraceae</taxon>
        <taxon>Trichlorobacter</taxon>
    </lineage>
</organism>
<dbReference type="EMBL" id="OW150024">
    <property type="protein sequence ID" value="CAH2031356.1"/>
    <property type="molecule type" value="Genomic_DNA"/>
</dbReference>
<dbReference type="InterPro" id="IPR027417">
    <property type="entry name" value="P-loop_NTPase"/>
</dbReference>
<dbReference type="InterPro" id="IPR003593">
    <property type="entry name" value="AAA+_ATPase"/>
</dbReference>
<evidence type="ECO:0000256" key="1">
    <source>
        <dbReference type="ARBA" id="ARBA00005417"/>
    </source>
</evidence>